<protein>
    <recommendedName>
        <fullName evidence="7">Quinolone resistance protein NorB</fullName>
    </recommendedName>
</protein>
<comment type="caution">
    <text evidence="10">The sequence shown here is derived from an EMBL/GenBank/DDBJ whole genome shotgun (WGS) entry which is preliminary data.</text>
</comment>
<feature type="transmembrane region" description="Helical" evidence="8">
    <location>
        <begin position="46"/>
        <end position="68"/>
    </location>
</feature>
<feature type="transmembrane region" description="Helical" evidence="8">
    <location>
        <begin position="330"/>
        <end position="349"/>
    </location>
</feature>
<dbReference type="EMBL" id="PZJH01000001">
    <property type="protein sequence ID" value="RAK45992.1"/>
    <property type="molecule type" value="Genomic_DNA"/>
</dbReference>
<feature type="transmembrane region" description="Helical" evidence="8">
    <location>
        <begin position="139"/>
        <end position="159"/>
    </location>
</feature>
<dbReference type="PANTHER" id="PTHR42718">
    <property type="entry name" value="MAJOR FACILITATOR SUPERFAMILY MULTIDRUG TRANSPORTER MFSC"/>
    <property type="match status" value="1"/>
</dbReference>
<accession>A0A327ZUQ4</accession>
<dbReference type="GO" id="GO:0022857">
    <property type="term" value="F:transmembrane transporter activity"/>
    <property type="evidence" value="ECO:0007669"/>
    <property type="project" value="InterPro"/>
</dbReference>
<keyword evidence="4 8" id="KW-0812">Transmembrane</keyword>
<dbReference type="SUPFAM" id="SSF103473">
    <property type="entry name" value="MFS general substrate transporter"/>
    <property type="match status" value="1"/>
</dbReference>
<evidence type="ECO:0000256" key="8">
    <source>
        <dbReference type="SAM" id="Phobius"/>
    </source>
</evidence>
<dbReference type="InterPro" id="IPR020846">
    <property type="entry name" value="MFS_dom"/>
</dbReference>
<gene>
    <name evidence="10" type="ORF">BHU61_00670</name>
</gene>
<feature type="transmembrane region" description="Helical" evidence="8">
    <location>
        <begin position="301"/>
        <end position="318"/>
    </location>
</feature>
<feature type="transmembrane region" description="Helical" evidence="8">
    <location>
        <begin position="165"/>
        <end position="185"/>
    </location>
</feature>
<feature type="transmembrane region" description="Helical" evidence="8">
    <location>
        <begin position="355"/>
        <end position="375"/>
    </location>
</feature>
<comment type="subcellular location">
    <subcellularLocation>
        <location evidence="1">Cell membrane</location>
        <topology evidence="1">Multi-pass membrane protein</topology>
    </subcellularLocation>
</comment>
<dbReference type="AlphaFoldDB" id="A0A327ZUQ4"/>
<evidence type="ECO:0000256" key="2">
    <source>
        <dbReference type="ARBA" id="ARBA00007520"/>
    </source>
</evidence>
<dbReference type="Proteomes" id="UP000249808">
    <property type="component" value="Unassembled WGS sequence"/>
</dbReference>
<proteinExistence type="inferred from homology"/>
<evidence type="ECO:0000256" key="5">
    <source>
        <dbReference type="ARBA" id="ARBA00022989"/>
    </source>
</evidence>
<dbReference type="Gene3D" id="1.20.1250.20">
    <property type="entry name" value="MFS general substrate transporter like domains"/>
    <property type="match status" value="1"/>
</dbReference>
<dbReference type="Gene3D" id="1.20.1720.10">
    <property type="entry name" value="Multidrug resistance protein D"/>
    <property type="match status" value="1"/>
</dbReference>
<feature type="transmembrane region" description="Helical" evidence="8">
    <location>
        <begin position="228"/>
        <end position="246"/>
    </location>
</feature>
<feature type="transmembrane region" description="Helical" evidence="8">
    <location>
        <begin position="396"/>
        <end position="416"/>
    </location>
</feature>
<name>A0A327ZUQ4_9STAP</name>
<dbReference type="RefSeq" id="WP_111714170.1">
    <property type="nucleotide sequence ID" value="NZ_JBHSSR010000001.1"/>
</dbReference>
<organism evidence="10 11">
    <name type="scientific">Macrococcus epidermidis</name>
    <dbReference type="NCBI Taxonomy" id="1902580"/>
    <lineage>
        <taxon>Bacteria</taxon>
        <taxon>Bacillati</taxon>
        <taxon>Bacillota</taxon>
        <taxon>Bacilli</taxon>
        <taxon>Bacillales</taxon>
        <taxon>Staphylococcaceae</taxon>
        <taxon>Macrococcus</taxon>
    </lineage>
</organism>
<evidence type="ECO:0000313" key="10">
    <source>
        <dbReference type="EMBL" id="RAK45992.1"/>
    </source>
</evidence>
<feature type="transmembrane region" description="Helical" evidence="8">
    <location>
        <begin position="109"/>
        <end position="127"/>
    </location>
</feature>
<comment type="similarity">
    <text evidence="2">Belongs to the major facilitator superfamily. TCR/Tet family.</text>
</comment>
<keyword evidence="6 8" id="KW-0472">Membrane</keyword>
<feature type="transmembrane region" description="Helical" evidence="8">
    <location>
        <begin position="197"/>
        <end position="216"/>
    </location>
</feature>
<evidence type="ECO:0000256" key="4">
    <source>
        <dbReference type="ARBA" id="ARBA00022692"/>
    </source>
</evidence>
<dbReference type="GO" id="GO:0005886">
    <property type="term" value="C:plasma membrane"/>
    <property type="evidence" value="ECO:0007669"/>
    <property type="project" value="UniProtKB-SubCell"/>
</dbReference>
<keyword evidence="11" id="KW-1185">Reference proteome</keyword>
<keyword evidence="5 8" id="KW-1133">Transmembrane helix</keyword>
<feature type="transmembrane region" description="Helical" evidence="8">
    <location>
        <begin position="428"/>
        <end position="450"/>
    </location>
</feature>
<dbReference type="PROSITE" id="PS50850">
    <property type="entry name" value="MFS"/>
    <property type="match status" value="1"/>
</dbReference>
<reference evidence="10 11" key="1">
    <citation type="journal article" date="2018" name="Front. Microbiol.">
        <title>Description and Comparative Genomics of Macrococcus caseolyticus subsp. hominis subsp. nov., Macrococcus goetzii sp. nov., Macrococcus epidermidis sp. nov., and Macrococcus bohemicus sp. nov., Novel Macrococci From Human Clinical Material With Virulence Potential and Suspected Uptake of Foreign DNA by Natural Transformation.</title>
        <authorList>
            <person name="Maslanova I."/>
            <person name="Wertheimer Z."/>
            <person name="Sedlacek I."/>
            <person name="Svec P."/>
            <person name="Indrakova A."/>
            <person name="Kovarovic V."/>
            <person name="Schumann P."/>
            <person name="Sproer C."/>
            <person name="Kralova S."/>
            <person name="Sedo O."/>
            <person name="Kristofova L."/>
            <person name="Vrbovska V."/>
            <person name="Fuzik T."/>
            <person name="Petras P."/>
            <person name="Zdrahal Z."/>
            <person name="Ruzickova V."/>
            <person name="Doskar J."/>
            <person name="Pantucek R."/>
        </authorList>
    </citation>
    <scope>NUCLEOTIDE SEQUENCE [LARGE SCALE GENOMIC DNA]</scope>
    <source>
        <strain evidence="10 11">01/688</strain>
    </source>
</reference>
<evidence type="ECO:0000256" key="7">
    <source>
        <dbReference type="ARBA" id="ARBA00040594"/>
    </source>
</evidence>
<feature type="transmembrane region" description="Helical" evidence="8">
    <location>
        <begin position="80"/>
        <end position="103"/>
    </location>
</feature>
<evidence type="ECO:0000259" key="9">
    <source>
        <dbReference type="PROSITE" id="PS50850"/>
    </source>
</evidence>
<dbReference type="InterPro" id="IPR036259">
    <property type="entry name" value="MFS_trans_sf"/>
</dbReference>
<feature type="domain" description="Major facilitator superfamily (MFS) profile" evidence="9">
    <location>
        <begin position="11"/>
        <end position="454"/>
    </location>
</feature>
<dbReference type="CDD" id="cd17321">
    <property type="entry name" value="MFS_MMR_MDR_like"/>
    <property type="match status" value="1"/>
</dbReference>
<dbReference type="PANTHER" id="PTHR42718:SF9">
    <property type="entry name" value="MAJOR FACILITATOR SUPERFAMILY MULTIDRUG TRANSPORTER MFSC"/>
    <property type="match status" value="1"/>
</dbReference>
<evidence type="ECO:0000256" key="3">
    <source>
        <dbReference type="ARBA" id="ARBA00022448"/>
    </source>
</evidence>
<evidence type="ECO:0000313" key="11">
    <source>
        <dbReference type="Proteomes" id="UP000249808"/>
    </source>
</evidence>
<feature type="transmembrane region" description="Helical" evidence="8">
    <location>
        <begin position="12"/>
        <end position="34"/>
    </location>
</feature>
<evidence type="ECO:0000256" key="6">
    <source>
        <dbReference type="ARBA" id="ARBA00023136"/>
    </source>
</evidence>
<evidence type="ECO:0000256" key="1">
    <source>
        <dbReference type="ARBA" id="ARBA00004651"/>
    </source>
</evidence>
<feature type="transmembrane region" description="Helical" evidence="8">
    <location>
        <begin position="266"/>
        <end position="289"/>
    </location>
</feature>
<keyword evidence="3" id="KW-0813">Transport</keyword>
<sequence>MDTPYKGGRKLVLGIVLGILTYWLFAQSLVIVVLDLKHHFNSSLDVINIAVSLTALFSGMLVVGAGGLADKVGRVKMTQIGLILSIIGSFTMIATHMTAFLLIGRIIQGISAACIMPATLSIIKAYYDDKDRQRALSYWSFGSWGGSGLCSLFGGMIAKNFGWEWIFIISIIFSGLAMILIHGTPETKSDEPNDMKFDLIGLITLIVLLLSLNIVITQGGTLGVTSPLFIGLIILSIVSFIAFIMIEKRQINPLIDFHLFQNKPYLGAVISNFLLNAVAGTLIVANTYIQEGLGFSSSKTGMLSILYVVMVLSMIIVGEKLLQKMGAKKPMLLGSAIVFAGIVMISLTFLPENIYIISCVLGFGLFGLGLGLYATPSTDTAVATAPVEKAGVASGIYKMASALGGAFGIAISMAIYSFCMKFGLEKSAMVGILANAVMAIISFVAIQITVPKDDLRKKI</sequence>
<dbReference type="InterPro" id="IPR011701">
    <property type="entry name" value="MFS"/>
</dbReference>
<dbReference type="Pfam" id="PF07690">
    <property type="entry name" value="MFS_1"/>
    <property type="match status" value="1"/>
</dbReference>